<evidence type="ECO:0000256" key="13">
    <source>
        <dbReference type="ARBA" id="ARBA00047880"/>
    </source>
</evidence>
<evidence type="ECO:0000256" key="14">
    <source>
        <dbReference type="ARBA" id="ARBA00049494"/>
    </source>
</evidence>
<dbReference type="NCBIfam" id="TIGR00125">
    <property type="entry name" value="cyt_tran_rel"/>
    <property type="match status" value="1"/>
</dbReference>
<dbReference type="Pfam" id="PF06574">
    <property type="entry name" value="FAD_syn"/>
    <property type="match status" value="1"/>
</dbReference>
<dbReference type="FunFam" id="2.40.30.30:FF:000003">
    <property type="entry name" value="Riboflavin biosynthesis protein"/>
    <property type="match status" value="1"/>
</dbReference>
<dbReference type="GeneID" id="89588765"/>
<dbReference type="PATRIC" id="fig|1449336.4.peg.1802"/>
<dbReference type="AlphaFoldDB" id="A0A0R2HX15"/>
<dbReference type="InterPro" id="IPR023468">
    <property type="entry name" value="Riboflavin_kinase"/>
</dbReference>
<dbReference type="GO" id="GO:0005524">
    <property type="term" value="F:ATP binding"/>
    <property type="evidence" value="ECO:0007669"/>
    <property type="project" value="UniProtKB-UniRule"/>
</dbReference>
<proteinExistence type="inferred from homology"/>
<accession>A0A0R2HX15</accession>
<dbReference type="PANTHER" id="PTHR22749">
    <property type="entry name" value="RIBOFLAVIN KINASE/FMN ADENYLYLTRANSFERASE"/>
    <property type="match status" value="1"/>
</dbReference>
<dbReference type="InterPro" id="IPR014729">
    <property type="entry name" value="Rossmann-like_a/b/a_fold"/>
</dbReference>
<dbReference type="UniPathway" id="UPA00277">
    <property type="reaction ID" value="UER00407"/>
</dbReference>
<evidence type="ECO:0000256" key="12">
    <source>
        <dbReference type="ARBA" id="ARBA00023268"/>
    </source>
</evidence>
<keyword evidence="11 15" id="KW-0067">ATP-binding</keyword>
<evidence type="ECO:0000256" key="8">
    <source>
        <dbReference type="ARBA" id="ARBA00022741"/>
    </source>
</evidence>
<evidence type="ECO:0000256" key="3">
    <source>
        <dbReference type="ARBA" id="ARBA00005201"/>
    </source>
</evidence>
<evidence type="ECO:0000256" key="9">
    <source>
        <dbReference type="ARBA" id="ARBA00022777"/>
    </source>
</evidence>
<keyword evidence="18" id="KW-1185">Reference proteome</keyword>
<dbReference type="GO" id="GO:0006747">
    <property type="term" value="P:FAD biosynthetic process"/>
    <property type="evidence" value="ECO:0007669"/>
    <property type="project" value="UniProtKB-UniRule"/>
</dbReference>
<comment type="function">
    <text evidence="1">Catalyzes the phosphorylation of riboflavin to FMN followed by the adenylation of FMN to FAD.</text>
</comment>
<dbReference type="InterPro" id="IPR004821">
    <property type="entry name" value="Cyt_trans-like"/>
</dbReference>
<dbReference type="Gene3D" id="3.40.50.620">
    <property type="entry name" value="HUPs"/>
    <property type="match status" value="1"/>
</dbReference>
<dbReference type="SMART" id="SM00904">
    <property type="entry name" value="Flavokinase"/>
    <property type="match status" value="1"/>
</dbReference>
<dbReference type="InterPro" id="IPR002606">
    <property type="entry name" value="Riboflavin_kinase_bac"/>
</dbReference>
<dbReference type="SUPFAM" id="SSF82114">
    <property type="entry name" value="Riboflavin kinase-like"/>
    <property type="match status" value="1"/>
</dbReference>
<dbReference type="SUPFAM" id="SSF52374">
    <property type="entry name" value="Nucleotidylyl transferase"/>
    <property type="match status" value="1"/>
</dbReference>
<evidence type="ECO:0000313" key="17">
    <source>
        <dbReference type="EMBL" id="KRN54189.1"/>
    </source>
</evidence>
<evidence type="ECO:0000256" key="15">
    <source>
        <dbReference type="PIRNR" id="PIRNR004491"/>
    </source>
</evidence>
<dbReference type="EC" id="2.7.7.2" evidence="15"/>
<dbReference type="CDD" id="cd02064">
    <property type="entry name" value="FAD_synthetase_N"/>
    <property type="match status" value="1"/>
</dbReference>
<dbReference type="eggNOG" id="COG0196">
    <property type="taxonomic scope" value="Bacteria"/>
</dbReference>
<dbReference type="Proteomes" id="UP000051658">
    <property type="component" value="Unassembled WGS sequence"/>
</dbReference>
<dbReference type="RefSeq" id="WP_034569978.1">
    <property type="nucleotide sequence ID" value="NZ_JQBS01000035.1"/>
</dbReference>
<evidence type="ECO:0000256" key="11">
    <source>
        <dbReference type="ARBA" id="ARBA00022840"/>
    </source>
</evidence>
<feature type="domain" description="Riboflavin kinase" evidence="16">
    <location>
        <begin position="186"/>
        <end position="311"/>
    </location>
</feature>
<keyword evidence="5 15" id="KW-0288">FMN</keyword>
<keyword evidence="12" id="KW-0511">Multifunctional enzyme</keyword>
<comment type="catalytic activity">
    <reaction evidence="14 15">
        <text>FMN + ATP + H(+) = FAD + diphosphate</text>
        <dbReference type="Rhea" id="RHEA:17237"/>
        <dbReference type="ChEBI" id="CHEBI:15378"/>
        <dbReference type="ChEBI" id="CHEBI:30616"/>
        <dbReference type="ChEBI" id="CHEBI:33019"/>
        <dbReference type="ChEBI" id="CHEBI:57692"/>
        <dbReference type="ChEBI" id="CHEBI:58210"/>
        <dbReference type="EC" id="2.7.7.2"/>
    </reaction>
</comment>
<evidence type="ECO:0000256" key="1">
    <source>
        <dbReference type="ARBA" id="ARBA00002121"/>
    </source>
</evidence>
<evidence type="ECO:0000256" key="10">
    <source>
        <dbReference type="ARBA" id="ARBA00022827"/>
    </source>
</evidence>
<keyword evidence="4 15" id="KW-0285">Flavoprotein</keyword>
<comment type="caution">
    <text evidence="17">The sequence shown here is derived from an EMBL/GenBank/DDBJ whole genome shotgun (WGS) entry which is preliminary data.</text>
</comment>
<comment type="pathway">
    <text evidence="2 15">Cofactor biosynthesis; FAD biosynthesis; FAD from FMN: step 1/1.</text>
</comment>
<keyword evidence="6 15" id="KW-0808">Transferase</keyword>
<dbReference type="EMBL" id="JQBS01000035">
    <property type="protein sequence ID" value="KRN54189.1"/>
    <property type="molecule type" value="Genomic_DNA"/>
</dbReference>
<keyword evidence="7 15" id="KW-0548">Nucleotidyltransferase</keyword>
<gene>
    <name evidence="17" type="ORF">IV74_GL001767</name>
</gene>
<dbReference type="PIRSF" id="PIRSF004491">
    <property type="entry name" value="FAD_Synth"/>
    <property type="match status" value="1"/>
</dbReference>
<keyword evidence="10 15" id="KW-0274">FAD</keyword>
<evidence type="ECO:0000256" key="7">
    <source>
        <dbReference type="ARBA" id="ARBA00022695"/>
    </source>
</evidence>
<dbReference type="Pfam" id="PF01687">
    <property type="entry name" value="Flavokinase"/>
    <property type="match status" value="1"/>
</dbReference>
<evidence type="ECO:0000256" key="5">
    <source>
        <dbReference type="ARBA" id="ARBA00022643"/>
    </source>
</evidence>
<evidence type="ECO:0000256" key="4">
    <source>
        <dbReference type="ARBA" id="ARBA00022630"/>
    </source>
</evidence>
<comment type="pathway">
    <text evidence="3 15">Cofactor biosynthesis; FMN biosynthesis; FMN from riboflavin (ATP route): step 1/1.</text>
</comment>
<dbReference type="UniPathway" id="UPA00276">
    <property type="reaction ID" value="UER00406"/>
</dbReference>
<organism evidence="17 18">
    <name type="scientific">Carnobacterium divergens DSM 20623</name>
    <dbReference type="NCBI Taxonomy" id="1449336"/>
    <lineage>
        <taxon>Bacteria</taxon>
        <taxon>Bacillati</taxon>
        <taxon>Bacillota</taxon>
        <taxon>Bacilli</taxon>
        <taxon>Lactobacillales</taxon>
        <taxon>Carnobacteriaceae</taxon>
        <taxon>Carnobacterium</taxon>
    </lineage>
</organism>
<keyword evidence="9 15" id="KW-0418">Kinase</keyword>
<dbReference type="GO" id="GO:0009231">
    <property type="term" value="P:riboflavin biosynthetic process"/>
    <property type="evidence" value="ECO:0007669"/>
    <property type="project" value="InterPro"/>
</dbReference>
<evidence type="ECO:0000313" key="18">
    <source>
        <dbReference type="Proteomes" id="UP000051658"/>
    </source>
</evidence>
<evidence type="ECO:0000259" key="16">
    <source>
        <dbReference type="SMART" id="SM00904"/>
    </source>
</evidence>
<dbReference type="FunFam" id="3.40.50.620:FF:000021">
    <property type="entry name" value="Riboflavin biosynthesis protein"/>
    <property type="match status" value="1"/>
</dbReference>
<name>A0A0R2HX15_CARDV</name>
<reference evidence="17 18" key="1">
    <citation type="journal article" date="2015" name="Genome Announc.">
        <title>Expanding the biotechnology potential of lactobacilli through comparative genomics of 213 strains and associated genera.</title>
        <authorList>
            <person name="Sun Z."/>
            <person name="Harris H.M."/>
            <person name="McCann A."/>
            <person name="Guo C."/>
            <person name="Argimon S."/>
            <person name="Zhang W."/>
            <person name="Yang X."/>
            <person name="Jeffery I.B."/>
            <person name="Cooney J.C."/>
            <person name="Kagawa T.F."/>
            <person name="Liu W."/>
            <person name="Song Y."/>
            <person name="Salvetti E."/>
            <person name="Wrobel A."/>
            <person name="Rasinkangas P."/>
            <person name="Parkhill J."/>
            <person name="Rea M.C."/>
            <person name="O'Sullivan O."/>
            <person name="Ritari J."/>
            <person name="Douillard F.P."/>
            <person name="Paul Ross R."/>
            <person name="Yang R."/>
            <person name="Briner A.E."/>
            <person name="Felis G.E."/>
            <person name="de Vos W.M."/>
            <person name="Barrangou R."/>
            <person name="Klaenhammer T.R."/>
            <person name="Caufield P.W."/>
            <person name="Cui Y."/>
            <person name="Zhang H."/>
            <person name="O'Toole P.W."/>
        </authorList>
    </citation>
    <scope>NUCLEOTIDE SEQUENCE [LARGE SCALE GENOMIC DNA]</scope>
    <source>
        <strain evidence="17 18">DSM 20623</strain>
    </source>
</reference>
<dbReference type="NCBIfam" id="TIGR00083">
    <property type="entry name" value="ribF"/>
    <property type="match status" value="1"/>
</dbReference>
<dbReference type="EC" id="2.7.1.26" evidence="15"/>
<dbReference type="GO" id="GO:0003919">
    <property type="term" value="F:FMN adenylyltransferase activity"/>
    <property type="evidence" value="ECO:0007669"/>
    <property type="project" value="UniProtKB-UniRule"/>
</dbReference>
<dbReference type="GO" id="GO:0009398">
    <property type="term" value="P:FMN biosynthetic process"/>
    <property type="evidence" value="ECO:0007669"/>
    <property type="project" value="UniProtKB-UniRule"/>
</dbReference>
<comment type="similarity">
    <text evidence="15">Belongs to the ribF family.</text>
</comment>
<protein>
    <recommendedName>
        <fullName evidence="15">Riboflavin biosynthesis protein</fullName>
    </recommendedName>
    <domain>
        <recommendedName>
            <fullName evidence="15">Riboflavin kinase</fullName>
            <ecNumber evidence="15">2.7.1.26</ecNumber>
        </recommendedName>
        <alternativeName>
            <fullName evidence="15">Flavokinase</fullName>
        </alternativeName>
    </domain>
    <domain>
        <recommendedName>
            <fullName evidence="15">FMN adenylyltransferase</fullName>
            <ecNumber evidence="15">2.7.7.2</ecNumber>
        </recommendedName>
        <alternativeName>
            <fullName evidence="15">FAD pyrophosphorylase</fullName>
        </alternativeName>
        <alternativeName>
            <fullName evidence="15">FAD synthase</fullName>
        </alternativeName>
    </domain>
</protein>
<dbReference type="InterPro" id="IPR015865">
    <property type="entry name" value="Riboflavin_kinase_bac/euk"/>
</dbReference>
<dbReference type="InterPro" id="IPR023465">
    <property type="entry name" value="Riboflavin_kinase_dom_sf"/>
</dbReference>
<comment type="catalytic activity">
    <reaction evidence="13 15">
        <text>riboflavin + ATP = FMN + ADP + H(+)</text>
        <dbReference type="Rhea" id="RHEA:14357"/>
        <dbReference type="ChEBI" id="CHEBI:15378"/>
        <dbReference type="ChEBI" id="CHEBI:30616"/>
        <dbReference type="ChEBI" id="CHEBI:57986"/>
        <dbReference type="ChEBI" id="CHEBI:58210"/>
        <dbReference type="ChEBI" id="CHEBI:456216"/>
        <dbReference type="EC" id="2.7.1.26"/>
    </reaction>
</comment>
<dbReference type="GO" id="GO:0008531">
    <property type="term" value="F:riboflavin kinase activity"/>
    <property type="evidence" value="ECO:0007669"/>
    <property type="project" value="UniProtKB-UniRule"/>
</dbReference>
<dbReference type="InterPro" id="IPR015864">
    <property type="entry name" value="FAD_synthase"/>
</dbReference>
<dbReference type="PANTHER" id="PTHR22749:SF6">
    <property type="entry name" value="RIBOFLAVIN KINASE"/>
    <property type="match status" value="1"/>
</dbReference>
<sequence length="314" mass="35574">MKVVNIHHPYQANQIPTDNVVLALGFFDGVHLGHQEVIATAKKIANEKNLKLALMTFNQHPSIVFQKIDPDQMKYLSTIKRKEELMEAQGVDILYVIEFTSAFASLSPIEFVNQYMVDLHAQVVVAGFDYTYGPKDVANMEQLPRFADNRFEVVTVAKQESDDEKISSTRIRKELADGNMEVANELLGYAYEIPGRVVHGDARGRLLGFPTANIEVDAGVRLPRVGVYAVKIKVGNQWHLGMASIGYNVTFGDNRDMTVEVYILDFKEDIYGERVAVSWHHYLREELKFDSVVDLIAQLKQDELDTAAYFKNEK</sequence>
<dbReference type="Gene3D" id="2.40.30.30">
    <property type="entry name" value="Riboflavin kinase-like"/>
    <property type="match status" value="1"/>
</dbReference>
<evidence type="ECO:0000256" key="2">
    <source>
        <dbReference type="ARBA" id="ARBA00004726"/>
    </source>
</evidence>
<keyword evidence="8 15" id="KW-0547">Nucleotide-binding</keyword>
<evidence type="ECO:0000256" key="6">
    <source>
        <dbReference type="ARBA" id="ARBA00022679"/>
    </source>
</evidence>